<accession>A0ABT2LQ68</accession>
<dbReference type="Proteomes" id="UP001320831">
    <property type="component" value="Unassembled WGS sequence"/>
</dbReference>
<dbReference type="PANTHER" id="PTHR12993:SF29">
    <property type="entry name" value="BLR3841 PROTEIN"/>
    <property type="match status" value="1"/>
</dbReference>
<keyword evidence="2" id="KW-1185">Reference proteome</keyword>
<protein>
    <submittedName>
        <fullName evidence="1">PIG-L family deacetylase</fullName>
    </submittedName>
</protein>
<sequence>MAIANERREKTAVFVGGETDLTANKTALVISAHAADFVWRCGGAIALHQKLGYDVTVACLSFGERGESAKLWKQEGTTLEKVKAARQKEAEAAAKALDVHDLQFLDLGDYPLDLGVEARERTVDLIRAVQPAFMMSHSMWDPYNTDHMNTTKFVLECRMVAQAWGHKPGEKVLGAPQLYLFEPHQTEQMGWKPDVFLDITEVWDKKRAAIECMEGQEHLWAYYTTVAENRGNHFRRNSGGQAGGRPARYAEGFQSVFPRTVDEL</sequence>
<evidence type="ECO:0000313" key="2">
    <source>
        <dbReference type="Proteomes" id="UP001320831"/>
    </source>
</evidence>
<dbReference type="EMBL" id="JAOCZP010000005">
    <property type="protein sequence ID" value="MCT7376706.1"/>
    <property type="molecule type" value="Genomic_DNA"/>
</dbReference>
<comment type="caution">
    <text evidence="1">The sequence shown here is derived from an EMBL/GenBank/DDBJ whole genome shotgun (WGS) entry which is preliminary data.</text>
</comment>
<dbReference type="Gene3D" id="3.40.50.10320">
    <property type="entry name" value="LmbE-like"/>
    <property type="match status" value="1"/>
</dbReference>
<gene>
    <name evidence="1" type="ORF">N5A92_16870</name>
</gene>
<dbReference type="InterPro" id="IPR003737">
    <property type="entry name" value="GlcNAc_PI_deacetylase-related"/>
</dbReference>
<proteinExistence type="predicted"/>
<reference evidence="1 2" key="1">
    <citation type="submission" date="2022-09" db="EMBL/GenBank/DDBJ databases">
        <title>Chelativorans salina sp. nov., a novel slightly halophilic bacterium isolated from a saline lake sediment enrichment.</title>
        <authorList>
            <person name="Gao L."/>
            <person name="Fang B.-Z."/>
            <person name="Li W.-J."/>
        </authorList>
    </citation>
    <scope>NUCLEOTIDE SEQUENCE [LARGE SCALE GENOMIC DNA]</scope>
    <source>
        <strain evidence="1 2">EGI FJ00035</strain>
    </source>
</reference>
<dbReference type="PANTHER" id="PTHR12993">
    <property type="entry name" value="N-ACETYLGLUCOSAMINYL-PHOSPHATIDYLINOSITOL DE-N-ACETYLASE-RELATED"/>
    <property type="match status" value="1"/>
</dbReference>
<dbReference type="Pfam" id="PF02585">
    <property type="entry name" value="PIG-L"/>
    <property type="match status" value="1"/>
</dbReference>
<name>A0ABT2LQ68_9HYPH</name>
<dbReference type="SUPFAM" id="SSF102588">
    <property type="entry name" value="LmbE-like"/>
    <property type="match status" value="1"/>
</dbReference>
<organism evidence="1 2">
    <name type="scientific">Chelativorans salis</name>
    <dbReference type="NCBI Taxonomy" id="2978478"/>
    <lineage>
        <taxon>Bacteria</taxon>
        <taxon>Pseudomonadati</taxon>
        <taxon>Pseudomonadota</taxon>
        <taxon>Alphaproteobacteria</taxon>
        <taxon>Hyphomicrobiales</taxon>
        <taxon>Phyllobacteriaceae</taxon>
        <taxon>Chelativorans</taxon>
    </lineage>
</organism>
<evidence type="ECO:0000313" key="1">
    <source>
        <dbReference type="EMBL" id="MCT7376706.1"/>
    </source>
</evidence>
<dbReference type="InterPro" id="IPR024078">
    <property type="entry name" value="LmbE-like_dom_sf"/>
</dbReference>